<evidence type="ECO:0000256" key="8">
    <source>
        <dbReference type="SAM" id="Phobius"/>
    </source>
</evidence>
<feature type="transmembrane region" description="Helical" evidence="8">
    <location>
        <begin position="207"/>
        <end position="225"/>
    </location>
</feature>
<dbReference type="InterPro" id="IPR049278">
    <property type="entry name" value="MS_channel_C"/>
</dbReference>
<dbReference type="Pfam" id="PF00924">
    <property type="entry name" value="MS_channel_2nd"/>
    <property type="match status" value="1"/>
</dbReference>
<dbReference type="InterPro" id="IPR010920">
    <property type="entry name" value="LSM_dom_sf"/>
</dbReference>
<feature type="domain" description="Mechanosensitive ion channel MscS C-terminal" evidence="10">
    <location>
        <begin position="493"/>
        <end position="579"/>
    </location>
</feature>
<evidence type="ECO:0000313" key="12">
    <source>
        <dbReference type="Proteomes" id="UP001333818"/>
    </source>
</evidence>
<evidence type="ECO:0000259" key="10">
    <source>
        <dbReference type="Pfam" id="PF21082"/>
    </source>
</evidence>
<evidence type="ECO:0000256" key="2">
    <source>
        <dbReference type="ARBA" id="ARBA00008017"/>
    </source>
</evidence>
<feature type="domain" description="Mechanosensitive ion channel MscS" evidence="9">
    <location>
        <begin position="421"/>
        <end position="485"/>
    </location>
</feature>
<feature type="transmembrane region" description="Helical" evidence="8">
    <location>
        <begin position="317"/>
        <end position="338"/>
    </location>
</feature>
<gene>
    <name evidence="11" type="ORF">V2H45_00320</name>
</gene>
<keyword evidence="6 8" id="KW-0472">Membrane</keyword>
<dbReference type="PANTHER" id="PTHR30460">
    <property type="entry name" value="MODERATE CONDUCTANCE MECHANOSENSITIVE CHANNEL YBIO"/>
    <property type="match status" value="1"/>
</dbReference>
<keyword evidence="12" id="KW-1185">Reference proteome</keyword>
<dbReference type="InterPro" id="IPR006685">
    <property type="entry name" value="MscS_channel_2nd"/>
</dbReference>
<dbReference type="SUPFAM" id="SSF82861">
    <property type="entry name" value="Mechanosensitive channel protein MscS (YggB), transmembrane region"/>
    <property type="match status" value="1"/>
</dbReference>
<dbReference type="InterPro" id="IPR011066">
    <property type="entry name" value="MscS_channel_C_sf"/>
</dbReference>
<reference evidence="11" key="1">
    <citation type="submission" date="2024-01" db="EMBL/GenBank/DDBJ databases">
        <title>Bank of Algae and Cyanobacteria of the Azores (BACA) strain genomes.</title>
        <authorList>
            <person name="Luz R."/>
            <person name="Cordeiro R."/>
            <person name="Fonseca A."/>
            <person name="Goncalves V."/>
        </authorList>
    </citation>
    <scope>NUCLEOTIDE SEQUENCE</scope>
    <source>
        <strain evidence="11">BACA0141</strain>
    </source>
</reference>
<dbReference type="Pfam" id="PF21082">
    <property type="entry name" value="MS_channel_3rd"/>
    <property type="match status" value="1"/>
</dbReference>
<accession>A0AAW9PPX4</accession>
<dbReference type="EMBL" id="JAZBJZ010000001">
    <property type="protein sequence ID" value="MEE3715182.1"/>
    <property type="molecule type" value="Genomic_DNA"/>
</dbReference>
<evidence type="ECO:0000256" key="1">
    <source>
        <dbReference type="ARBA" id="ARBA00004651"/>
    </source>
</evidence>
<feature type="region of interest" description="Disordered" evidence="7">
    <location>
        <begin position="593"/>
        <end position="612"/>
    </location>
</feature>
<dbReference type="InterPro" id="IPR045276">
    <property type="entry name" value="YbiO_bact"/>
</dbReference>
<organism evidence="11 12">
    <name type="scientific">Tumidithrix elongata BACA0141</name>
    <dbReference type="NCBI Taxonomy" id="2716417"/>
    <lineage>
        <taxon>Bacteria</taxon>
        <taxon>Bacillati</taxon>
        <taxon>Cyanobacteriota</taxon>
        <taxon>Cyanophyceae</taxon>
        <taxon>Pseudanabaenales</taxon>
        <taxon>Pseudanabaenaceae</taxon>
        <taxon>Tumidithrix</taxon>
        <taxon>Tumidithrix elongata</taxon>
    </lineage>
</organism>
<protein>
    <submittedName>
        <fullName evidence="11">Mechanosensitive ion channel family protein</fullName>
    </submittedName>
</protein>
<sequence>MRIRHFLGWAILSFSIALSLCVWSPIAFGQIPSLPQTNTPQLPMGVTRQGLLEVTDVKLDGKEVLKIASPAVFNRNELGNQIPVEVRAHQIEANLEQILNSNQSSALDSLGKRSISLDPLGERPTPLDPDTIQVFSETLNQQPLLFAKDASLAEPRVLLTVTDIDAQYYVTTKELLAARWQKSLEKALQQALELRKPEAFKQQINDAVKISIATIASSILLWVIWKGLGWREKILTKHLESHAIAQVSDETLASKAVHEYKLQLLENLRQQFSSQINIQRRLQIVGLLRWLVFWAIVFVWVCGIAAALYQFPQTRPFALGVVSTPILILIVWFVTGFANRLTNLTIDGLLQIWEKNTLTIENSQRRSQRLSTTVNALKGMKTVLIYCFAVVWVLQFLNIAPISLLAFGTLLALAVSFGVQNLIKDLVNGLMILMEDQYAVGDYIVIGSASGIVENVNLRITQIRSGDGRLITLPNSLIAQVDNLTSTWSRSDFSVEVAYDTDVDKALAIVLQEAKQLANDPAWEPQILDVGEVFGVEKISHTGIEIKIWIKTLPLKQFDVARELRRRLKIAFDLHGIQIGIPQQILIEPSHDAIDDLPQNNPHPTPLPKDPT</sequence>
<evidence type="ECO:0000313" key="11">
    <source>
        <dbReference type="EMBL" id="MEE3715182.1"/>
    </source>
</evidence>
<feature type="transmembrane region" description="Helical" evidence="8">
    <location>
        <begin position="287"/>
        <end position="311"/>
    </location>
</feature>
<evidence type="ECO:0000256" key="7">
    <source>
        <dbReference type="SAM" id="MobiDB-lite"/>
    </source>
</evidence>
<feature type="transmembrane region" description="Helical" evidence="8">
    <location>
        <begin position="375"/>
        <end position="394"/>
    </location>
</feature>
<evidence type="ECO:0000256" key="4">
    <source>
        <dbReference type="ARBA" id="ARBA00022692"/>
    </source>
</evidence>
<comment type="subcellular location">
    <subcellularLocation>
        <location evidence="1">Cell membrane</location>
        <topology evidence="1">Multi-pass membrane protein</topology>
    </subcellularLocation>
</comment>
<proteinExistence type="inferred from homology"/>
<evidence type="ECO:0000256" key="3">
    <source>
        <dbReference type="ARBA" id="ARBA00022475"/>
    </source>
</evidence>
<dbReference type="AlphaFoldDB" id="A0AAW9PPX4"/>
<keyword evidence="3" id="KW-1003">Cell membrane</keyword>
<dbReference type="GO" id="GO:0008381">
    <property type="term" value="F:mechanosensitive monoatomic ion channel activity"/>
    <property type="evidence" value="ECO:0007669"/>
    <property type="project" value="InterPro"/>
</dbReference>
<dbReference type="FunFam" id="2.30.30.60:FF:000001">
    <property type="entry name" value="MscS Mechanosensitive ion channel"/>
    <property type="match status" value="1"/>
</dbReference>
<keyword evidence="5 8" id="KW-1133">Transmembrane helix</keyword>
<dbReference type="Proteomes" id="UP001333818">
    <property type="component" value="Unassembled WGS sequence"/>
</dbReference>
<dbReference type="PANTHER" id="PTHR30460:SF0">
    <property type="entry name" value="MODERATE CONDUCTANCE MECHANOSENSITIVE CHANNEL YBIO"/>
    <property type="match status" value="1"/>
</dbReference>
<dbReference type="Gene3D" id="2.30.30.60">
    <property type="match status" value="1"/>
</dbReference>
<dbReference type="GO" id="GO:0005886">
    <property type="term" value="C:plasma membrane"/>
    <property type="evidence" value="ECO:0007669"/>
    <property type="project" value="UniProtKB-SubCell"/>
</dbReference>
<dbReference type="SUPFAM" id="SSF82689">
    <property type="entry name" value="Mechanosensitive channel protein MscS (YggB), C-terminal domain"/>
    <property type="match status" value="1"/>
</dbReference>
<comment type="caution">
    <text evidence="11">The sequence shown here is derived from an EMBL/GenBank/DDBJ whole genome shotgun (WGS) entry which is preliminary data.</text>
</comment>
<dbReference type="InterPro" id="IPR011014">
    <property type="entry name" value="MscS_channel_TM-2"/>
</dbReference>
<dbReference type="InterPro" id="IPR023408">
    <property type="entry name" value="MscS_beta-dom_sf"/>
</dbReference>
<evidence type="ECO:0000256" key="6">
    <source>
        <dbReference type="ARBA" id="ARBA00023136"/>
    </source>
</evidence>
<dbReference type="SUPFAM" id="SSF50182">
    <property type="entry name" value="Sm-like ribonucleoproteins"/>
    <property type="match status" value="1"/>
</dbReference>
<keyword evidence="4 8" id="KW-0812">Transmembrane</keyword>
<dbReference type="Gene3D" id="3.30.70.100">
    <property type="match status" value="1"/>
</dbReference>
<evidence type="ECO:0000259" key="9">
    <source>
        <dbReference type="Pfam" id="PF00924"/>
    </source>
</evidence>
<feature type="compositionally biased region" description="Pro residues" evidence="7">
    <location>
        <begin position="601"/>
        <end position="612"/>
    </location>
</feature>
<evidence type="ECO:0000256" key="5">
    <source>
        <dbReference type="ARBA" id="ARBA00022989"/>
    </source>
</evidence>
<dbReference type="Gene3D" id="1.10.287.1260">
    <property type="match status" value="1"/>
</dbReference>
<comment type="similarity">
    <text evidence="2">Belongs to the MscS (TC 1.A.23) family.</text>
</comment>
<name>A0AAW9PPX4_9CYAN</name>